<evidence type="ECO:0000313" key="3">
    <source>
        <dbReference type="Proteomes" id="UP000509448"/>
    </source>
</evidence>
<feature type="transmembrane region" description="Helical" evidence="1">
    <location>
        <begin position="55"/>
        <end position="73"/>
    </location>
</feature>
<proteinExistence type="predicted"/>
<accession>A0A4P2VCZ5</accession>
<feature type="transmembrane region" description="Helical" evidence="1">
    <location>
        <begin position="20"/>
        <end position="43"/>
    </location>
</feature>
<keyword evidence="1" id="KW-1133">Transmembrane helix</keyword>
<dbReference type="EMBL" id="AP018732">
    <property type="protein sequence ID" value="BBE42021.1"/>
    <property type="molecule type" value="Genomic_DNA"/>
</dbReference>
<dbReference type="Pfam" id="PF19609">
    <property type="entry name" value="DUF6114"/>
    <property type="match status" value="1"/>
</dbReference>
<keyword evidence="1" id="KW-0812">Transmembrane</keyword>
<reference evidence="2 3" key="1">
    <citation type="journal article" date="2019" name="ISME J.">
        <title>Isolation and characterization of a thermophilic sulfur- and iron-reducing thaumarchaeote from a terrestrial acidic hot spring.</title>
        <authorList>
            <person name="Kato S."/>
            <person name="Itoh T."/>
            <person name="Yuki M."/>
            <person name="Nagamori M."/>
            <person name="Ohnishi M."/>
            <person name="Uematsu K."/>
            <person name="Suzuki K."/>
            <person name="Takashina T."/>
            <person name="Ohkuma M."/>
        </authorList>
    </citation>
    <scope>NUCLEOTIDE SEQUENCE [LARGE SCALE GENOMIC DNA]</scope>
    <source>
        <strain evidence="2 3">NAS-02</strain>
    </source>
</reference>
<evidence type="ECO:0000313" key="2">
    <source>
        <dbReference type="EMBL" id="BBE42021.1"/>
    </source>
</evidence>
<dbReference type="KEGG" id="ccai:NAS2_0632"/>
<evidence type="ECO:0000256" key="1">
    <source>
        <dbReference type="SAM" id="Phobius"/>
    </source>
</evidence>
<protein>
    <submittedName>
        <fullName evidence="2">Uncharacterized protein</fullName>
    </submittedName>
</protein>
<keyword evidence="3" id="KW-1185">Reference proteome</keyword>
<keyword evidence="1" id="KW-0472">Membrane</keyword>
<name>A0A4P2VCZ5_9ARCH</name>
<dbReference type="InterPro" id="IPR046096">
    <property type="entry name" value="DUF6114"/>
</dbReference>
<dbReference type="AlphaFoldDB" id="A0A4P2VCZ5"/>
<sequence length="121" mass="12816">MTQQVQEVQNYPRTAYTLSLVAGILMIVSSAIEAVMVPFFMMAHAFFRMAPLEGAALFGLISGIIVLISATMLRSRPAEGTTWGILIIVFSIFSFFGMGGFVVGAILGIIGGAFALSHAPA</sequence>
<gene>
    <name evidence="2" type="ORF">NAS2_0632</name>
</gene>
<feature type="transmembrane region" description="Helical" evidence="1">
    <location>
        <begin position="85"/>
        <end position="116"/>
    </location>
</feature>
<organism evidence="2 3">
    <name type="scientific">Conexivisphaera calida</name>
    <dbReference type="NCBI Taxonomy" id="1874277"/>
    <lineage>
        <taxon>Archaea</taxon>
        <taxon>Nitrososphaerota</taxon>
        <taxon>Conexivisphaeria</taxon>
        <taxon>Conexivisphaerales</taxon>
        <taxon>Conexivisphaeraceae</taxon>
        <taxon>Conexivisphaera</taxon>
    </lineage>
</organism>
<dbReference type="Proteomes" id="UP000509448">
    <property type="component" value="Chromosome"/>
</dbReference>